<feature type="compositionally biased region" description="Basic and acidic residues" evidence="7">
    <location>
        <begin position="748"/>
        <end position="757"/>
    </location>
</feature>
<evidence type="ECO:0000313" key="10">
    <source>
        <dbReference type="Proteomes" id="UP000431533"/>
    </source>
</evidence>
<dbReference type="AlphaFoldDB" id="A0A8H8U0C7"/>
<dbReference type="Gene3D" id="3.30.930.10">
    <property type="entry name" value="Bira Bifunctional Protein, Domain 2"/>
    <property type="match status" value="1"/>
</dbReference>
<comment type="caution">
    <text evidence="9">The sequence shown here is derived from an EMBL/GenBank/DDBJ whole genome shotgun (WGS) entry which is preliminary data.</text>
</comment>
<feature type="domain" description="Aminoacyl-transfer RNA synthetases class-II family profile" evidence="8">
    <location>
        <begin position="278"/>
        <end position="721"/>
    </location>
</feature>
<dbReference type="OrthoDB" id="439710at2759"/>
<dbReference type="PROSITE" id="PS50862">
    <property type="entry name" value="AA_TRNA_LIGASE_II"/>
    <property type="match status" value="1"/>
</dbReference>
<dbReference type="NCBIfam" id="TIGR00459">
    <property type="entry name" value="aspS_bact"/>
    <property type="match status" value="1"/>
</dbReference>
<evidence type="ECO:0000313" key="9">
    <source>
        <dbReference type="EMBL" id="TVY28752.1"/>
    </source>
</evidence>
<dbReference type="PANTHER" id="PTHR22594">
    <property type="entry name" value="ASPARTYL/LYSYL-TRNA SYNTHETASE"/>
    <property type="match status" value="1"/>
</dbReference>
<keyword evidence="6" id="KW-0030">Aminoacyl-tRNA synthetase</keyword>
<dbReference type="InterPro" id="IPR004364">
    <property type="entry name" value="Aa-tRNA-synt_II"/>
</dbReference>
<feature type="compositionally biased region" description="Acidic residues" evidence="7">
    <location>
        <begin position="760"/>
        <end position="773"/>
    </location>
</feature>
<dbReference type="EMBL" id="QGMH01000026">
    <property type="protein sequence ID" value="TVY28752.1"/>
    <property type="molecule type" value="Genomic_DNA"/>
</dbReference>
<dbReference type="GO" id="GO:0006422">
    <property type="term" value="P:aspartyl-tRNA aminoacylation"/>
    <property type="evidence" value="ECO:0007669"/>
    <property type="project" value="TreeGrafter"/>
</dbReference>
<dbReference type="Pfam" id="PF00152">
    <property type="entry name" value="tRNA-synt_2"/>
    <property type="match status" value="1"/>
</dbReference>
<dbReference type="PANTHER" id="PTHR22594:SF5">
    <property type="entry name" value="ASPARTATE--TRNA LIGASE, MITOCHONDRIAL"/>
    <property type="match status" value="1"/>
</dbReference>
<keyword evidence="5" id="KW-0648">Protein biosynthesis</keyword>
<dbReference type="Gene3D" id="2.40.50.140">
    <property type="entry name" value="Nucleic acid-binding proteins"/>
    <property type="match status" value="1"/>
</dbReference>
<dbReference type="InterPro" id="IPR004524">
    <property type="entry name" value="Asp-tRNA-ligase_1"/>
</dbReference>
<dbReference type="InterPro" id="IPR002312">
    <property type="entry name" value="Asp/Asn-tRNA-synth_IIb"/>
</dbReference>
<keyword evidence="2 9" id="KW-0436">Ligase</keyword>
<protein>
    <submittedName>
        <fullName evidence="9">Aspartate--tRNA(Asp/Asn) ligase</fullName>
    </submittedName>
</protein>
<name>A0A8H8U0C7_9HELO</name>
<feature type="region of interest" description="Disordered" evidence="7">
    <location>
        <begin position="748"/>
        <end position="773"/>
    </location>
</feature>
<evidence type="ECO:0000256" key="3">
    <source>
        <dbReference type="ARBA" id="ARBA00022741"/>
    </source>
</evidence>
<evidence type="ECO:0000256" key="5">
    <source>
        <dbReference type="ARBA" id="ARBA00022917"/>
    </source>
</evidence>
<dbReference type="InterPro" id="IPR004115">
    <property type="entry name" value="GAD-like_sf"/>
</dbReference>
<dbReference type="InterPro" id="IPR012340">
    <property type="entry name" value="NA-bd_OB-fold"/>
</dbReference>
<dbReference type="HAMAP" id="MF_00044">
    <property type="entry name" value="Asp_tRNA_synth_type1"/>
    <property type="match status" value="1"/>
</dbReference>
<reference evidence="9 10" key="1">
    <citation type="submission" date="2018-05" db="EMBL/GenBank/DDBJ databases">
        <title>Genome sequencing and assembly of the regulated plant pathogen Lachnellula willkommii and related sister species for the development of diagnostic species identification markers.</title>
        <authorList>
            <person name="Giroux E."/>
            <person name="Bilodeau G."/>
        </authorList>
    </citation>
    <scope>NUCLEOTIDE SEQUENCE [LARGE SCALE GENOMIC DNA]</scope>
    <source>
        <strain evidence="9 10">CBS 185.66</strain>
    </source>
</reference>
<organism evidence="9 10">
    <name type="scientific">Lachnellula hyalina</name>
    <dbReference type="NCBI Taxonomy" id="1316788"/>
    <lineage>
        <taxon>Eukaryota</taxon>
        <taxon>Fungi</taxon>
        <taxon>Dikarya</taxon>
        <taxon>Ascomycota</taxon>
        <taxon>Pezizomycotina</taxon>
        <taxon>Leotiomycetes</taxon>
        <taxon>Helotiales</taxon>
        <taxon>Lachnaceae</taxon>
        <taxon>Lachnellula</taxon>
    </lineage>
</organism>
<dbReference type="GO" id="GO:0005524">
    <property type="term" value="F:ATP binding"/>
    <property type="evidence" value="ECO:0007669"/>
    <property type="project" value="UniProtKB-KW"/>
</dbReference>
<keyword evidence="4" id="KW-0067">ATP-binding</keyword>
<dbReference type="Gene3D" id="3.30.1360.30">
    <property type="entry name" value="GAD-like domain"/>
    <property type="match status" value="1"/>
</dbReference>
<evidence type="ECO:0000256" key="7">
    <source>
        <dbReference type="SAM" id="MobiDB-lite"/>
    </source>
</evidence>
<dbReference type="SUPFAM" id="SSF55681">
    <property type="entry name" value="Class II aaRS and biotin synthetases"/>
    <property type="match status" value="1"/>
</dbReference>
<dbReference type="RefSeq" id="XP_031007540.1">
    <property type="nucleotide sequence ID" value="XM_031147191.1"/>
</dbReference>
<keyword evidence="3" id="KW-0547">Nucleotide-binding</keyword>
<dbReference type="Proteomes" id="UP000431533">
    <property type="component" value="Unassembled WGS sequence"/>
</dbReference>
<dbReference type="InterPro" id="IPR045864">
    <property type="entry name" value="aa-tRNA-synth_II/BPL/LPL"/>
</dbReference>
<proteinExistence type="inferred from homology"/>
<evidence type="ECO:0000259" key="8">
    <source>
        <dbReference type="PROSITE" id="PS50862"/>
    </source>
</evidence>
<dbReference type="GeneID" id="41982412"/>
<keyword evidence="10" id="KW-1185">Reference proteome</keyword>
<dbReference type="PRINTS" id="PR01042">
    <property type="entry name" value="TRNASYNTHASP"/>
</dbReference>
<dbReference type="InterPro" id="IPR006195">
    <property type="entry name" value="aa-tRNA-synth_II"/>
</dbReference>
<sequence length="773" mass="87578">MLYTLAFHHLGTAPSVFEDHVIRASEVNACNEWAMSIILRAARHIIIRNTRTAVYAPPWKIAAIPLVSSWPPSRGFHVSGRLTEEEKLSIKPEKQEEVDAAALETQSFWEEYKGSYNVPPPNFPFEKRIPCHYMAVRVTTVGFLTKIVRLSGALTFAHINRGAGLEFLQIVSKNEETTKKLQSIRLNSAISVTGMIHKKHKPRSPSTQKEEKDFDEGWFHLEELEIEIDEITCLNTFDKTVPYSPEHIYRPENRHLQIRFQTKLQNALLFRSNVAACVREELRDFHEIETPILFKSTPEGAREFLVPTRKPGFAYALPQSPQQYKQMLMASGIHKYMQIAKCFRDEDLRADRQPEFTQIDLEIAWADGEVVMARVEKLIRALYKKFAAPDTPLQPLFKTPFHRITYDEAMSYHGSDKPDLRIPGLIQRIDHIVPSQLGKMLTQFENPIFEACKIRLNGHPQRIQKFVAMFFSTPVGEVFSKNVDGGPGVAVFDSRRPLEGLQIFGFEGAEKLKALYSKLPQQAFHDKETHKNETNFDDGDLILIQARENLPHSGGSTALGRLRIAIYKAALAHGLLEPDIYHHYLWVTNFPMFTLEDGIDPGQGGAAGFSATHHPFTAPKTAADVDLLRTDPLMAKADHYDLVVNGVELGGGSRRIHSAKMQLFVMQEVLKMKPLRIKDFSHLLKALSAGCPPHAGLAIGFDRLIAVMRGTDSVKNVIAFPKSSKGEDMLVKSPRRISRAEWKQYHLMKMDTRKENSNEAVEEDETGEDENKS</sequence>
<evidence type="ECO:0000256" key="4">
    <source>
        <dbReference type="ARBA" id="ARBA00022840"/>
    </source>
</evidence>
<gene>
    <name evidence="9" type="primary">aspS</name>
    <name evidence="9" type="ORF">LHYA1_G002214</name>
</gene>
<evidence type="ECO:0000256" key="6">
    <source>
        <dbReference type="ARBA" id="ARBA00023146"/>
    </source>
</evidence>
<dbReference type="GO" id="GO:0004815">
    <property type="term" value="F:aspartate-tRNA ligase activity"/>
    <property type="evidence" value="ECO:0007669"/>
    <property type="project" value="TreeGrafter"/>
</dbReference>
<evidence type="ECO:0000256" key="1">
    <source>
        <dbReference type="ARBA" id="ARBA00006303"/>
    </source>
</evidence>
<dbReference type="GO" id="GO:0005739">
    <property type="term" value="C:mitochondrion"/>
    <property type="evidence" value="ECO:0007669"/>
    <property type="project" value="TreeGrafter"/>
</dbReference>
<evidence type="ECO:0000256" key="2">
    <source>
        <dbReference type="ARBA" id="ARBA00022598"/>
    </source>
</evidence>
<comment type="similarity">
    <text evidence="1">Belongs to the class-II aminoacyl-tRNA synthetase family. Type 1 subfamily.</text>
</comment>
<accession>A0A8H8U0C7</accession>